<sequence>MNKAALLLGGIVKKTAVFFKIVADKARSSPNFWFLQTVYNY</sequence>
<dbReference type="EMBL" id="ACEA01000004">
    <property type="protein sequence ID" value="EEG25088.1"/>
    <property type="molecule type" value="Genomic_DNA"/>
</dbReference>
<name>C0DSD8_EIKCO</name>
<protein>
    <submittedName>
        <fullName evidence="1">Uncharacterized protein</fullName>
    </submittedName>
</protein>
<gene>
    <name evidence="1" type="ORF">EIKCOROL_00259</name>
</gene>
<dbReference type="AlphaFoldDB" id="C0DSD8"/>
<accession>C0DSD8</accession>
<evidence type="ECO:0000313" key="1">
    <source>
        <dbReference type="EMBL" id="EEG25088.1"/>
    </source>
</evidence>
<organism evidence="1 2">
    <name type="scientific">Eikenella corrodens ATCC 23834</name>
    <dbReference type="NCBI Taxonomy" id="546274"/>
    <lineage>
        <taxon>Bacteria</taxon>
        <taxon>Pseudomonadati</taxon>
        <taxon>Pseudomonadota</taxon>
        <taxon>Betaproteobacteria</taxon>
        <taxon>Neisseriales</taxon>
        <taxon>Neisseriaceae</taxon>
        <taxon>Eikenella</taxon>
    </lineage>
</organism>
<comment type="caution">
    <text evidence="1">The sequence shown here is derived from an EMBL/GenBank/DDBJ whole genome shotgun (WGS) entry which is preliminary data.</text>
</comment>
<proteinExistence type="predicted"/>
<evidence type="ECO:0000313" key="2">
    <source>
        <dbReference type="Proteomes" id="UP000005837"/>
    </source>
</evidence>
<reference evidence="1 2" key="1">
    <citation type="submission" date="2009-01" db="EMBL/GenBank/DDBJ databases">
        <authorList>
            <person name="Fulton L."/>
            <person name="Clifton S."/>
            <person name="Chinwalla A.T."/>
            <person name="Mitreva M."/>
            <person name="Sodergren E."/>
            <person name="Weinstock G."/>
            <person name="Clifton S."/>
            <person name="Dooling D.J."/>
            <person name="Fulton B."/>
            <person name="Minx P."/>
            <person name="Pepin K.H."/>
            <person name="Johnson M."/>
            <person name="Bhonagiri V."/>
            <person name="Nash W.E."/>
            <person name="Mardis E.R."/>
            <person name="Wilson R.K."/>
        </authorList>
    </citation>
    <scope>NUCLEOTIDE SEQUENCE [LARGE SCALE GENOMIC DNA]</scope>
    <source>
        <strain evidence="1 2">ATCC 23834</strain>
    </source>
</reference>
<dbReference type="Proteomes" id="UP000005837">
    <property type="component" value="Unassembled WGS sequence"/>
</dbReference>
<dbReference type="HOGENOM" id="CLU_3269353_0_0_4"/>